<proteinExistence type="predicted"/>
<dbReference type="InterPro" id="IPR041664">
    <property type="entry name" value="AAA_16"/>
</dbReference>
<name>A0ABX7NJS2_9BACT</name>
<dbReference type="RefSeq" id="WP_206720698.1">
    <property type="nucleotide sequence ID" value="NZ_CP071090.1"/>
</dbReference>
<dbReference type="SUPFAM" id="SSF55874">
    <property type="entry name" value="ATPase domain of HSP90 chaperone/DNA topoisomerase II/histidine kinase"/>
    <property type="match status" value="1"/>
</dbReference>
<dbReference type="Pfam" id="PF02518">
    <property type="entry name" value="HATPase_c"/>
    <property type="match status" value="1"/>
</dbReference>
<accession>A0ABX7NJS2</accession>
<dbReference type="InterPro" id="IPR003018">
    <property type="entry name" value="GAF"/>
</dbReference>
<dbReference type="PROSITE" id="PS50109">
    <property type="entry name" value="HIS_KIN"/>
    <property type="match status" value="1"/>
</dbReference>
<dbReference type="InterPro" id="IPR029016">
    <property type="entry name" value="GAF-like_dom_sf"/>
</dbReference>
<dbReference type="Gene3D" id="1.10.510.10">
    <property type="entry name" value="Transferase(Phosphotransferase) domain 1"/>
    <property type="match status" value="1"/>
</dbReference>
<dbReference type="InterPro" id="IPR027417">
    <property type="entry name" value="P-loop_NTPase"/>
</dbReference>
<dbReference type="InterPro" id="IPR008271">
    <property type="entry name" value="Ser/Thr_kinase_AS"/>
</dbReference>
<dbReference type="Proteomes" id="UP000662747">
    <property type="component" value="Chromosome"/>
</dbReference>
<reference evidence="6 7" key="1">
    <citation type="submission" date="2021-02" db="EMBL/GenBank/DDBJ databases">
        <title>De Novo genome assembly of isolated myxobacteria.</title>
        <authorList>
            <person name="Stevens D.C."/>
        </authorList>
    </citation>
    <scope>NUCLEOTIDE SEQUENCE [LARGE SCALE GENOMIC DNA]</scope>
    <source>
        <strain evidence="7">SCPEA02</strain>
    </source>
</reference>
<dbReference type="InterPro" id="IPR004358">
    <property type="entry name" value="Sig_transdc_His_kin-like_C"/>
</dbReference>
<dbReference type="Gene3D" id="3.30.565.10">
    <property type="entry name" value="Histidine kinase-like ATPase, C-terminal domain"/>
    <property type="match status" value="1"/>
</dbReference>
<dbReference type="InterPro" id="IPR011009">
    <property type="entry name" value="Kinase-like_dom_sf"/>
</dbReference>
<evidence type="ECO:0000259" key="4">
    <source>
        <dbReference type="PROSITE" id="PS50011"/>
    </source>
</evidence>
<evidence type="ECO:0000259" key="5">
    <source>
        <dbReference type="PROSITE" id="PS50109"/>
    </source>
</evidence>
<evidence type="ECO:0000313" key="7">
    <source>
        <dbReference type="Proteomes" id="UP000662747"/>
    </source>
</evidence>
<dbReference type="SMART" id="SM00388">
    <property type="entry name" value="HisKA"/>
    <property type="match status" value="1"/>
</dbReference>
<dbReference type="InterPro" id="IPR036890">
    <property type="entry name" value="HATPase_C_sf"/>
</dbReference>
<dbReference type="InterPro" id="IPR053159">
    <property type="entry name" value="Hybrid_Histidine_Kinase"/>
</dbReference>
<evidence type="ECO:0000256" key="2">
    <source>
        <dbReference type="ARBA" id="ARBA00012438"/>
    </source>
</evidence>
<dbReference type="PANTHER" id="PTHR43642:SF1">
    <property type="entry name" value="HYBRID SIGNAL TRANSDUCTION HISTIDINE KINASE G"/>
    <property type="match status" value="1"/>
</dbReference>
<gene>
    <name evidence="6" type="ORF">JY651_27590</name>
</gene>
<dbReference type="SUPFAM" id="SSF56112">
    <property type="entry name" value="Protein kinase-like (PK-like)"/>
    <property type="match status" value="1"/>
</dbReference>
<protein>
    <recommendedName>
        <fullName evidence="2">histidine kinase</fullName>
        <ecNumber evidence="2">2.7.13.3</ecNumber>
    </recommendedName>
</protein>
<dbReference type="CDD" id="cd14014">
    <property type="entry name" value="STKc_PknB_like"/>
    <property type="match status" value="1"/>
</dbReference>
<evidence type="ECO:0000313" key="6">
    <source>
        <dbReference type="EMBL" id="QSQ19110.1"/>
    </source>
</evidence>
<dbReference type="PANTHER" id="PTHR43642">
    <property type="entry name" value="HYBRID SIGNAL TRANSDUCTION HISTIDINE KINASE G"/>
    <property type="match status" value="1"/>
</dbReference>
<dbReference type="PRINTS" id="PR00344">
    <property type="entry name" value="BCTRLSENSOR"/>
</dbReference>
<sequence length="1884" mass="208488">MYTVTETLHESSRTVLYRGLRDSDSRPVVLKVLAPGHRPQDLERLRHEYQLLSTLHLPSAVPPVALDTFRGLPALVMEDFGGASLDSQLGTPMETGRFLSLALRITEAVADLHQRNVIHKDLKPQNILVHPGSGEVKLVDLGIASRLPCELGPLGSARLIEGSLPYMSPEQTGRMNRALDERSDLYSLGITFYEMLTGRLPFEAKDPLEWVHCHVARAPLPPADVLASVPEALSAIVMKLLAKQTEERFQSATGLRRDLETCLAQWRESGRIAPFPPGEHDGSERFQLPRKLYGRNEEQAALLAAFERVVDTGTPELVQVSGYAGIGKSSLVHELHKPIVAARGLFVSGKVDPYQRDIPYAMVVQAVRELVLDVLAGSEERIAEWKQRLQAALGTHGQLIVEVLPPLEHIIGRQPQVPELPPTEAHNRFCTVFRHFIGAFAQRQHPLTLFLDDLQWADSGSLALLEDLLTHPEMRHLFVVGAYRANEVSASHPLTLMLERLRKAGARISSIVLRPLQERHLAAFIGDALHCLPEEAGPLARLVEEKTAGNPFFAIQFLTALHDEHLIAFDASSRAWHWDIEKIRAKGFTDNVAELMAGKLQRLPTATQEALKLAASAGHSVELELPAALLGRDEEETRVTLWEAVRAGLLVCVGRRYTFVHDRVQEAAYALIPEESRAAVHLRIGRFLRSRFGEATADERLFDLVTQLNRGAALIVDARERALLCQLDFQAGRRAKACMAYASAVGYLTQATRLLPPDAWSTHYEETLELHLELAESEVLVGHFERAEALFNQVLEAARTHIDRVKVWTLRMRMYQVIGRPGDGVTLMLEGLQFFGMSFPEDDSALGEAMEAEQREVARNLRGRRIAELVDAPVAADANVRAILRMLVTAMPCAYIGRPRVFPLIVLRALNLSLRHGNTEDSCFTYSAYGTLLVSVFGDIPSAFEFSEMSIRLNEKFGDIRQRGIILYLHAHFIHCWRKPMSTVAPILAKVLPAFLDVGEFVFAAYHGFWSIWLTVERGDTLDDVLQESRGYAAFARESHNDVMRVTIAVQQQFVASLKGRTRELASFDDEQFSEAECQAMLGQANFGTGLAALQIAKQVSAFIFGQYDEALACAERVAPILGSVMATTIEATHHFYLALTLAALHSRVSEEQQREFTRVLTEEARRHELWARHCPENYRNRFALVSAEVARIEGRELDAERLYDEAIRSARDNGFVQNVALAYELASRFYRGRGLPLVGDAYLREARSCYSRWGADGKVRQLDQHHPEVPESKTLAPGATFAARAEQLDLLSVVKASQTISGELVLDKLVQTLLQVVLEQCGARKGALLIARGGELTLEAEAAFDEQGVTTKLLPSVPAASSSRVPMSLIQYVRRTREPVILNDAVRARHASDPYLAHERPRSVLCLPVLRQAEIVAILYLENNLVSDAFTPERLATLELLATQAAISLENALLLAKEQAARTAAEEAERRAAFLAEAGHLLSESLDSGEVLARFSRLCVRSFADWCLLDVHEAGGEVQRVAAAHSDAQHWSPPGWDAPPPALGFARAVAPALLPEVSEASLRRSALDEPLRSLLQTLGARTAMVVPLMARGQNLGVLTLASAKPGRTYGREDLELARELAQRAAIAIDNTRLHRRTLEALRLREEFLSVASHELNTPMTSLSLSLQSVVRATRKGRPLEPDLLDRTVDNAWRQGQRLNRLIGELLDVSRIESGSLALELSEVDLTSLAQEVVQRLASEPTQPSSTITIRGASPVMGRWDRARIDQVLTNLLSNALKFGGGKPIVIDIAQDDGTARLTVTDRGIGIDAARQAWIFERFERAVSVRHYGGLGLGLYLCRRIVEAHGGSIRVASRPAHGATFTVELPRGTVRARPRSPPAPGQSE</sequence>
<dbReference type="Pfam" id="PF13191">
    <property type="entry name" value="AAA_16"/>
    <property type="match status" value="1"/>
</dbReference>
<dbReference type="Pfam" id="PF25503">
    <property type="entry name" value="TPR_CHK1"/>
    <property type="match status" value="1"/>
</dbReference>
<dbReference type="SMART" id="SM00387">
    <property type="entry name" value="HATPase_c"/>
    <property type="match status" value="1"/>
</dbReference>
<dbReference type="PROSITE" id="PS50011">
    <property type="entry name" value="PROTEIN_KINASE_DOM"/>
    <property type="match status" value="1"/>
</dbReference>
<dbReference type="EC" id="2.7.13.3" evidence="2"/>
<evidence type="ECO:0000256" key="1">
    <source>
        <dbReference type="ARBA" id="ARBA00000085"/>
    </source>
</evidence>
<dbReference type="CDD" id="cd00082">
    <property type="entry name" value="HisKA"/>
    <property type="match status" value="1"/>
</dbReference>
<organism evidence="6 7">
    <name type="scientific">Pyxidicoccus parkwayensis</name>
    <dbReference type="NCBI Taxonomy" id="2813578"/>
    <lineage>
        <taxon>Bacteria</taxon>
        <taxon>Pseudomonadati</taxon>
        <taxon>Myxococcota</taxon>
        <taxon>Myxococcia</taxon>
        <taxon>Myxococcales</taxon>
        <taxon>Cystobacterineae</taxon>
        <taxon>Myxococcaceae</taxon>
        <taxon>Pyxidicoccus</taxon>
    </lineage>
</organism>
<dbReference type="Pfam" id="PF01590">
    <property type="entry name" value="GAF"/>
    <property type="match status" value="2"/>
</dbReference>
<dbReference type="InterPro" id="IPR003661">
    <property type="entry name" value="HisK_dim/P_dom"/>
</dbReference>
<dbReference type="Gene3D" id="3.30.450.40">
    <property type="match status" value="2"/>
</dbReference>
<keyword evidence="7" id="KW-1185">Reference proteome</keyword>
<keyword evidence="3" id="KW-0597">Phosphoprotein</keyword>
<comment type="catalytic activity">
    <reaction evidence="1">
        <text>ATP + protein L-histidine = ADP + protein N-phospho-L-histidine.</text>
        <dbReference type="EC" id="2.7.13.3"/>
    </reaction>
</comment>
<dbReference type="SUPFAM" id="SSF55781">
    <property type="entry name" value="GAF domain-like"/>
    <property type="match status" value="2"/>
</dbReference>
<dbReference type="SUPFAM" id="SSF47384">
    <property type="entry name" value="Homodimeric domain of signal transducing histidine kinase"/>
    <property type="match status" value="1"/>
</dbReference>
<dbReference type="Pfam" id="PF00069">
    <property type="entry name" value="Pkinase"/>
    <property type="match status" value="1"/>
</dbReference>
<dbReference type="Gene3D" id="3.40.50.300">
    <property type="entry name" value="P-loop containing nucleotide triphosphate hydrolases"/>
    <property type="match status" value="1"/>
</dbReference>
<dbReference type="InterPro" id="IPR036097">
    <property type="entry name" value="HisK_dim/P_sf"/>
</dbReference>
<dbReference type="Pfam" id="PF00512">
    <property type="entry name" value="HisKA"/>
    <property type="match status" value="1"/>
</dbReference>
<dbReference type="SMART" id="SM00065">
    <property type="entry name" value="GAF"/>
    <property type="match status" value="2"/>
</dbReference>
<feature type="domain" description="Histidine kinase" evidence="5">
    <location>
        <begin position="1651"/>
        <end position="1869"/>
    </location>
</feature>
<dbReference type="PROSITE" id="PS00108">
    <property type="entry name" value="PROTEIN_KINASE_ST"/>
    <property type="match status" value="1"/>
</dbReference>
<dbReference type="InterPro" id="IPR011990">
    <property type="entry name" value="TPR-like_helical_dom_sf"/>
</dbReference>
<dbReference type="EMBL" id="CP071090">
    <property type="protein sequence ID" value="QSQ19110.1"/>
    <property type="molecule type" value="Genomic_DNA"/>
</dbReference>
<feature type="domain" description="Protein kinase" evidence="4">
    <location>
        <begin position="2"/>
        <end position="263"/>
    </location>
</feature>
<dbReference type="InterPro" id="IPR000719">
    <property type="entry name" value="Prot_kinase_dom"/>
</dbReference>
<dbReference type="CDD" id="cd00075">
    <property type="entry name" value="HATPase"/>
    <property type="match status" value="1"/>
</dbReference>
<dbReference type="InterPro" id="IPR005467">
    <property type="entry name" value="His_kinase_dom"/>
</dbReference>
<dbReference type="InterPro" id="IPR003594">
    <property type="entry name" value="HATPase_dom"/>
</dbReference>
<dbReference type="SMART" id="SM00220">
    <property type="entry name" value="S_TKc"/>
    <property type="match status" value="1"/>
</dbReference>
<dbReference type="Gene3D" id="1.10.287.130">
    <property type="match status" value="1"/>
</dbReference>
<dbReference type="SUPFAM" id="SSF52540">
    <property type="entry name" value="P-loop containing nucleoside triphosphate hydrolases"/>
    <property type="match status" value="1"/>
</dbReference>
<dbReference type="SUPFAM" id="SSF48452">
    <property type="entry name" value="TPR-like"/>
    <property type="match status" value="1"/>
</dbReference>
<evidence type="ECO:0000256" key="3">
    <source>
        <dbReference type="ARBA" id="ARBA00022553"/>
    </source>
</evidence>